<evidence type="ECO:0000313" key="8">
    <source>
        <dbReference type="Proteomes" id="UP000265000"/>
    </source>
</evidence>
<evidence type="ECO:0000259" key="6">
    <source>
        <dbReference type="Pfam" id="PF00031"/>
    </source>
</evidence>
<feature type="domain" description="Cystatin" evidence="6">
    <location>
        <begin position="28"/>
        <end position="75"/>
    </location>
</feature>
<dbReference type="GO" id="GO:0004869">
    <property type="term" value="F:cysteine-type endopeptidase inhibitor activity"/>
    <property type="evidence" value="ECO:0007669"/>
    <property type="project" value="UniProtKB-KW"/>
</dbReference>
<dbReference type="GO" id="GO:0005829">
    <property type="term" value="C:cytosol"/>
    <property type="evidence" value="ECO:0007669"/>
    <property type="project" value="TreeGrafter"/>
</dbReference>
<dbReference type="Proteomes" id="UP000265000">
    <property type="component" value="Unplaced"/>
</dbReference>
<proteinExistence type="inferred from homology"/>
<dbReference type="CDD" id="cd00042">
    <property type="entry name" value="CY"/>
    <property type="match status" value="1"/>
</dbReference>
<reference evidence="7" key="2">
    <citation type="submission" date="2025-09" db="UniProtKB">
        <authorList>
            <consortium name="Ensembl"/>
        </authorList>
    </citation>
    <scope>IDENTIFICATION</scope>
</reference>
<dbReference type="AlphaFoldDB" id="A0A3Q2PGE3"/>
<keyword evidence="4" id="KW-0646">Protease inhibitor</keyword>
<dbReference type="Pfam" id="PF00031">
    <property type="entry name" value="Cystatin"/>
    <property type="match status" value="1"/>
</dbReference>
<dbReference type="InterPro" id="IPR001713">
    <property type="entry name" value="Prot_inh_stefin"/>
</dbReference>
<evidence type="ECO:0000256" key="2">
    <source>
        <dbReference type="ARBA" id="ARBA00009403"/>
    </source>
</evidence>
<reference evidence="7" key="1">
    <citation type="submission" date="2025-08" db="UniProtKB">
        <authorList>
            <consortium name="Ensembl"/>
        </authorList>
    </citation>
    <scope>IDENTIFICATION</scope>
</reference>
<sequence>MPLIGGWSGPKPADEDVCMLTKWVKRKTDRRYKEFNAVEYRSQVVAGYNYVIKVQVGGNDYVHLMIFQSLVHDDKITIEFLGVRGGYKREDPLVPF</sequence>
<keyword evidence="3" id="KW-0963">Cytoplasm</keyword>
<keyword evidence="8" id="KW-1185">Reference proteome</keyword>
<dbReference type="InterPro" id="IPR018073">
    <property type="entry name" value="Prot_inh_cystat_CS"/>
</dbReference>
<dbReference type="PANTHER" id="PTHR11414">
    <property type="entry name" value="CYSTATIN FAMILY MEMBER"/>
    <property type="match status" value="1"/>
</dbReference>
<dbReference type="PROSITE" id="PS00287">
    <property type="entry name" value="CYSTATIN"/>
    <property type="match status" value="1"/>
</dbReference>
<protein>
    <submittedName>
        <fullName evidence="7">Leukocyte cysteine proteinase inhibitor 1-like</fullName>
    </submittedName>
</protein>
<dbReference type="Gene3D" id="3.10.450.10">
    <property type="match status" value="1"/>
</dbReference>
<evidence type="ECO:0000256" key="5">
    <source>
        <dbReference type="ARBA" id="ARBA00022704"/>
    </source>
</evidence>
<organism evidence="7 8">
    <name type="scientific">Fundulus heteroclitus</name>
    <name type="common">Killifish</name>
    <name type="synonym">Mummichog</name>
    <dbReference type="NCBI Taxonomy" id="8078"/>
    <lineage>
        <taxon>Eukaryota</taxon>
        <taxon>Metazoa</taxon>
        <taxon>Chordata</taxon>
        <taxon>Craniata</taxon>
        <taxon>Vertebrata</taxon>
        <taxon>Euteleostomi</taxon>
        <taxon>Actinopterygii</taxon>
        <taxon>Neopterygii</taxon>
        <taxon>Teleostei</taxon>
        <taxon>Neoteleostei</taxon>
        <taxon>Acanthomorphata</taxon>
        <taxon>Ovalentaria</taxon>
        <taxon>Atherinomorphae</taxon>
        <taxon>Cyprinodontiformes</taxon>
        <taxon>Fundulidae</taxon>
        <taxon>Fundulus</taxon>
    </lineage>
</organism>
<keyword evidence="5" id="KW-0789">Thiol protease inhibitor</keyword>
<evidence type="ECO:0000313" key="7">
    <source>
        <dbReference type="Ensembl" id="ENSFHEP00000011270.1"/>
    </source>
</evidence>
<evidence type="ECO:0000256" key="3">
    <source>
        <dbReference type="ARBA" id="ARBA00022490"/>
    </source>
</evidence>
<comment type="subcellular location">
    <subcellularLocation>
        <location evidence="1">Cytoplasm</location>
    </subcellularLocation>
</comment>
<dbReference type="SUPFAM" id="SSF54403">
    <property type="entry name" value="Cystatin/monellin"/>
    <property type="match status" value="1"/>
</dbReference>
<evidence type="ECO:0000256" key="4">
    <source>
        <dbReference type="ARBA" id="ARBA00022690"/>
    </source>
</evidence>
<name>A0A3Q2PGE3_FUNHE</name>
<dbReference type="Ensembl" id="ENSFHET00000018215.1">
    <property type="protein sequence ID" value="ENSFHEP00000011270.1"/>
    <property type="gene ID" value="ENSFHEG00000012714.1"/>
</dbReference>
<accession>A0A3Q2PGE3</accession>
<dbReference type="GeneTree" id="ENSGT01030000238088"/>
<dbReference type="InterPro" id="IPR000010">
    <property type="entry name" value="Cystatin_dom"/>
</dbReference>
<comment type="similarity">
    <text evidence="2">Belongs to the cystatin family.</text>
</comment>
<evidence type="ECO:0000256" key="1">
    <source>
        <dbReference type="ARBA" id="ARBA00004496"/>
    </source>
</evidence>
<dbReference type="PANTHER" id="PTHR11414:SF20">
    <property type="entry name" value="CYSTATIN-A"/>
    <property type="match status" value="1"/>
</dbReference>
<dbReference type="InterPro" id="IPR046350">
    <property type="entry name" value="Cystatin_sf"/>
</dbReference>